<feature type="compositionally biased region" description="Basic and acidic residues" evidence="1">
    <location>
        <begin position="8"/>
        <end position="22"/>
    </location>
</feature>
<reference evidence="3" key="2">
    <citation type="submission" date="2020-10" db="UniProtKB">
        <authorList>
            <consortium name="WormBaseParasite"/>
        </authorList>
    </citation>
    <scope>IDENTIFICATION</scope>
</reference>
<accession>A0A7E4UQB0</accession>
<keyword evidence="2" id="KW-1185">Reference proteome</keyword>
<evidence type="ECO:0000256" key="1">
    <source>
        <dbReference type="SAM" id="MobiDB-lite"/>
    </source>
</evidence>
<dbReference type="Proteomes" id="UP000492821">
    <property type="component" value="Unassembled WGS sequence"/>
</dbReference>
<organism evidence="2 3">
    <name type="scientific">Panagrellus redivivus</name>
    <name type="common">Microworm</name>
    <dbReference type="NCBI Taxonomy" id="6233"/>
    <lineage>
        <taxon>Eukaryota</taxon>
        <taxon>Metazoa</taxon>
        <taxon>Ecdysozoa</taxon>
        <taxon>Nematoda</taxon>
        <taxon>Chromadorea</taxon>
        <taxon>Rhabditida</taxon>
        <taxon>Tylenchina</taxon>
        <taxon>Panagrolaimomorpha</taxon>
        <taxon>Panagrolaimoidea</taxon>
        <taxon>Panagrolaimidae</taxon>
        <taxon>Panagrellus</taxon>
    </lineage>
</organism>
<evidence type="ECO:0000313" key="2">
    <source>
        <dbReference type="Proteomes" id="UP000492821"/>
    </source>
</evidence>
<sequence length="188" mass="22180">MPTSAPKRPRDDDRNPDNGGPEKKRRQLDADASSPTTENPIDENPQPALISDNGETTQETVDETPAGDTVPPKKLGYFEKIIASDPLFRDYEVDYLLYHELREKRCSSEEPWPVSTWYREALPRIPYRLTPRQEDKWMRRTKALRNIENRTHVKLARQYCDKNEWDNVLKHIDKALEDMEKFNYAVYW</sequence>
<name>A0A7E4UQB0_PANRE</name>
<evidence type="ECO:0000313" key="3">
    <source>
        <dbReference type="WBParaSite" id="Pan_g11173.t1"/>
    </source>
</evidence>
<protein>
    <submittedName>
        <fullName evidence="3">Uncharacterized protein</fullName>
    </submittedName>
</protein>
<feature type="region of interest" description="Disordered" evidence="1">
    <location>
        <begin position="1"/>
        <end position="73"/>
    </location>
</feature>
<dbReference type="WBParaSite" id="Pan_g11173.t1">
    <property type="protein sequence ID" value="Pan_g11173.t1"/>
    <property type="gene ID" value="Pan_g11173"/>
</dbReference>
<proteinExistence type="predicted"/>
<dbReference type="AlphaFoldDB" id="A0A7E4UQB0"/>
<reference evidence="2" key="1">
    <citation type="journal article" date="2013" name="Genetics">
        <title>The draft genome and transcriptome of Panagrellus redivivus are shaped by the harsh demands of a free-living lifestyle.</title>
        <authorList>
            <person name="Srinivasan J."/>
            <person name="Dillman A.R."/>
            <person name="Macchietto M.G."/>
            <person name="Heikkinen L."/>
            <person name="Lakso M."/>
            <person name="Fracchia K.M."/>
            <person name="Antoshechkin I."/>
            <person name="Mortazavi A."/>
            <person name="Wong G."/>
            <person name="Sternberg P.W."/>
        </authorList>
    </citation>
    <scope>NUCLEOTIDE SEQUENCE [LARGE SCALE GENOMIC DNA]</scope>
    <source>
        <strain evidence="2">MT8872</strain>
    </source>
</reference>